<proteinExistence type="predicted"/>
<feature type="transmembrane region" description="Helical" evidence="1">
    <location>
        <begin position="15"/>
        <end position="41"/>
    </location>
</feature>
<dbReference type="VEuPathDB" id="GiardiaDB:SS50377_28540"/>
<gene>
    <name evidence="2" type="ORF">SS50377_18983</name>
    <name evidence="3" type="ORF">SS50377_28540</name>
</gene>
<keyword evidence="4" id="KW-1185">Reference proteome</keyword>
<evidence type="ECO:0000313" key="2">
    <source>
        <dbReference type="EMBL" id="EST41628.1"/>
    </source>
</evidence>
<evidence type="ECO:0000313" key="3">
    <source>
        <dbReference type="EMBL" id="KAH0569586.1"/>
    </source>
</evidence>
<reference evidence="2 3" key="1">
    <citation type="journal article" date="2014" name="PLoS Genet.">
        <title>The Genome of Spironucleus salmonicida Highlights a Fish Pathogen Adapted to Fluctuating Environments.</title>
        <authorList>
            <person name="Xu F."/>
            <person name="Jerlstrom-Hultqvist J."/>
            <person name="Einarsson E."/>
            <person name="Astvaldsson A."/>
            <person name="Svard S.G."/>
            <person name="Andersson J.O."/>
        </authorList>
    </citation>
    <scope>NUCLEOTIDE SEQUENCE</scope>
    <source>
        <strain evidence="3">ATCC 50377</strain>
    </source>
</reference>
<dbReference type="EMBL" id="AUWU02000009">
    <property type="protein sequence ID" value="KAH0569586.1"/>
    <property type="molecule type" value="Genomic_DNA"/>
</dbReference>
<dbReference type="AlphaFoldDB" id="V6LBK1"/>
<keyword evidence="1" id="KW-0472">Membrane</keyword>
<keyword evidence="1" id="KW-0812">Transmembrane</keyword>
<accession>V6LBK1</accession>
<sequence>MGDDKRKDADTLEEMSAAIIVLLVLLILIFIVFSVVFCLCFSKIKKQSKVILEVLNNNMIRQQQKDHQIDILLRNQAVSQPNVNQAGEQYLPPQLPQML</sequence>
<dbReference type="EMBL" id="KI546169">
    <property type="protein sequence ID" value="EST41628.1"/>
    <property type="molecule type" value="Genomic_DNA"/>
</dbReference>
<reference evidence="3" key="2">
    <citation type="submission" date="2020-12" db="EMBL/GenBank/DDBJ databases">
        <title>New Spironucleus salmonicida genome in near-complete chromosomes.</title>
        <authorList>
            <person name="Xu F."/>
            <person name="Kurt Z."/>
            <person name="Jimenez-Gonzalez A."/>
            <person name="Astvaldsson A."/>
            <person name="Andersson J.O."/>
            <person name="Svard S.G."/>
        </authorList>
    </citation>
    <scope>NUCLEOTIDE SEQUENCE</scope>
    <source>
        <strain evidence="3">ATCC 50377</strain>
    </source>
</reference>
<organism evidence="2">
    <name type="scientific">Spironucleus salmonicida</name>
    <dbReference type="NCBI Taxonomy" id="348837"/>
    <lineage>
        <taxon>Eukaryota</taxon>
        <taxon>Metamonada</taxon>
        <taxon>Diplomonadida</taxon>
        <taxon>Hexamitidae</taxon>
        <taxon>Hexamitinae</taxon>
        <taxon>Spironucleus</taxon>
    </lineage>
</organism>
<evidence type="ECO:0000313" key="4">
    <source>
        <dbReference type="Proteomes" id="UP000018208"/>
    </source>
</evidence>
<keyword evidence="1" id="KW-1133">Transmembrane helix</keyword>
<dbReference type="Proteomes" id="UP000018208">
    <property type="component" value="Unassembled WGS sequence"/>
</dbReference>
<protein>
    <submittedName>
        <fullName evidence="2">Uncharacterized protein</fullName>
    </submittedName>
</protein>
<name>V6LBK1_9EUKA</name>
<evidence type="ECO:0000256" key="1">
    <source>
        <dbReference type="SAM" id="Phobius"/>
    </source>
</evidence>